<dbReference type="Proteomes" id="UP000184300">
    <property type="component" value="Unassembled WGS sequence"/>
</dbReference>
<sequence>MKTTALVAILGLATAVAATPLKRDVEWTEKYVKPEARESNGPRNMSSLRLVMLSGLRNMSSLN</sequence>
<dbReference type="AlphaFoldDB" id="A0A1L9V3P8"/>
<dbReference type="RefSeq" id="XP_022395263.1">
    <property type="nucleotide sequence ID" value="XM_022548014.1"/>
</dbReference>
<evidence type="ECO:0000313" key="2">
    <source>
        <dbReference type="EMBL" id="OJJ78565.1"/>
    </source>
</evidence>
<name>A0A1L9V3P8_ASPGL</name>
<feature type="chain" id="PRO_5011956642" evidence="1">
    <location>
        <begin position="19"/>
        <end position="63"/>
    </location>
</feature>
<gene>
    <name evidence="2" type="ORF">ASPGLDRAFT_53561</name>
</gene>
<dbReference type="EMBL" id="KV878933">
    <property type="protein sequence ID" value="OJJ78565.1"/>
    <property type="molecule type" value="Genomic_DNA"/>
</dbReference>
<dbReference type="GeneID" id="34464275"/>
<evidence type="ECO:0000313" key="3">
    <source>
        <dbReference type="Proteomes" id="UP000184300"/>
    </source>
</evidence>
<organism evidence="2 3">
    <name type="scientific">Aspergillus glaucus CBS 516.65</name>
    <dbReference type="NCBI Taxonomy" id="1160497"/>
    <lineage>
        <taxon>Eukaryota</taxon>
        <taxon>Fungi</taxon>
        <taxon>Dikarya</taxon>
        <taxon>Ascomycota</taxon>
        <taxon>Pezizomycotina</taxon>
        <taxon>Eurotiomycetes</taxon>
        <taxon>Eurotiomycetidae</taxon>
        <taxon>Eurotiales</taxon>
        <taxon>Aspergillaceae</taxon>
        <taxon>Aspergillus</taxon>
        <taxon>Aspergillus subgen. Aspergillus</taxon>
    </lineage>
</organism>
<dbReference type="VEuPathDB" id="FungiDB:ASPGLDRAFT_53561"/>
<protein>
    <submittedName>
        <fullName evidence="2">Uncharacterized protein</fullName>
    </submittedName>
</protein>
<keyword evidence="3" id="KW-1185">Reference proteome</keyword>
<evidence type="ECO:0000256" key="1">
    <source>
        <dbReference type="SAM" id="SignalP"/>
    </source>
</evidence>
<keyword evidence="1" id="KW-0732">Signal</keyword>
<feature type="signal peptide" evidence="1">
    <location>
        <begin position="1"/>
        <end position="18"/>
    </location>
</feature>
<accession>A0A1L9V3P8</accession>
<proteinExistence type="predicted"/>
<dbReference type="OrthoDB" id="5347580at2759"/>
<reference evidence="3" key="1">
    <citation type="journal article" date="2017" name="Genome Biol.">
        <title>Comparative genomics reveals high biological diversity and specific adaptations in the industrially and medically important fungal genus Aspergillus.</title>
        <authorList>
            <person name="de Vries R.P."/>
            <person name="Riley R."/>
            <person name="Wiebenga A."/>
            <person name="Aguilar-Osorio G."/>
            <person name="Amillis S."/>
            <person name="Uchima C.A."/>
            <person name="Anderluh G."/>
            <person name="Asadollahi M."/>
            <person name="Askin M."/>
            <person name="Barry K."/>
            <person name="Battaglia E."/>
            <person name="Bayram O."/>
            <person name="Benocci T."/>
            <person name="Braus-Stromeyer S.A."/>
            <person name="Caldana C."/>
            <person name="Canovas D."/>
            <person name="Cerqueira G.C."/>
            <person name="Chen F."/>
            <person name="Chen W."/>
            <person name="Choi C."/>
            <person name="Clum A."/>
            <person name="Dos Santos R.A."/>
            <person name="Damasio A.R."/>
            <person name="Diallinas G."/>
            <person name="Emri T."/>
            <person name="Fekete E."/>
            <person name="Flipphi M."/>
            <person name="Freyberg S."/>
            <person name="Gallo A."/>
            <person name="Gournas C."/>
            <person name="Habgood R."/>
            <person name="Hainaut M."/>
            <person name="Harispe M.L."/>
            <person name="Henrissat B."/>
            <person name="Hilden K.S."/>
            <person name="Hope R."/>
            <person name="Hossain A."/>
            <person name="Karabika E."/>
            <person name="Karaffa L."/>
            <person name="Karanyi Z."/>
            <person name="Krasevec N."/>
            <person name="Kuo A."/>
            <person name="Kusch H."/>
            <person name="LaButti K."/>
            <person name="Lagendijk E.L."/>
            <person name="Lapidus A."/>
            <person name="Levasseur A."/>
            <person name="Lindquist E."/>
            <person name="Lipzen A."/>
            <person name="Logrieco A.F."/>
            <person name="MacCabe A."/>
            <person name="Maekelae M.R."/>
            <person name="Malavazi I."/>
            <person name="Melin P."/>
            <person name="Meyer V."/>
            <person name="Mielnichuk N."/>
            <person name="Miskei M."/>
            <person name="Molnar A.P."/>
            <person name="Mule G."/>
            <person name="Ngan C.Y."/>
            <person name="Orejas M."/>
            <person name="Orosz E."/>
            <person name="Ouedraogo J.P."/>
            <person name="Overkamp K.M."/>
            <person name="Park H.-S."/>
            <person name="Perrone G."/>
            <person name="Piumi F."/>
            <person name="Punt P.J."/>
            <person name="Ram A.F."/>
            <person name="Ramon A."/>
            <person name="Rauscher S."/>
            <person name="Record E."/>
            <person name="Riano-Pachon D.M."/>
            <person name="Robert V."/>
            <person name="Roehrig J."/>
            <person name="Ruller R."/>
            <person name="Salamov A."/>
            <person name="Salih N.S."/>
            <person name="Samson R.A."/>
            <person name="Sandor E."/>
            <person name="Sanguinetti M."/>
            <person name="Schuetze T."/>
            <person name="Sepcic K."/>
            <person name="Shelest E."/>
            <person name="Sherlock G."/>
            <person name="Sophianopoulou V."/>
            <person name="Squina F.M."/>
            <person name="Sun H."/>
            <person name="Susca A."/>
            <person name="Todd R.B."/>
            <person name="Tsang A."/>
            <person name="Unkles S.E."/>
            <person name="van de Wiele N."/>
            <person name="van Rossen-Uffink D."/>
            <person name="Oliveira J.V."/>
            <person name="Vesth T.C."/>
            <person name="Visser J."/>
            <person name="Yu J.-H."/>
            <person name="Zhou M."/>
            <person name="Andersen M.R."/>
            <person name="Archer D.B."/>
            <person name="Baker S.E."/>
            <person name="Benoit I."/>
            <person name="Brakhage A.A."/>
            <person name="Braus G.H."/>
            <person name="Fischer R."/>
            <person name="Frisvad J.C."/>
            <person name="Goldman G.H."/>
            <person name="Houbraken J."/>
            <person name="Oakley B."/>
            <person name="Pocsi I."/>
            <person name="Scazzocchio C."/>
            <person name="Seiboth B."/>
            <person name="vanKuyk P.A."/>
            <person name="Wortman J."/>
            <person name="Dyer P.S."/>
            <person name="Grigoriev I.V."/>
        </authorList>
    </citation>
    <scope>NUCLEOTIDE SEQUENCE [LARGE SCALE GENOMIC DNA]</scope>
    <source>
        <strain evidence="3">CBS 516.65</strain>
    </source>
</reference>
<feature type="non-terminal residue" evidence="2">
    <location>
        <position position="63"/>
    </location>
</feature>